<dbReference type="SUPFAM" id="SSF90229">
    <property type="entry name" value="CCCH zinc finger"/>
    <property type="match status" value="2"/>
</dbReference>
<feature type="domain" description="C3H1-type" evidence="8">
    <location>
        <begin position="119"/>
        <end position="146"/>
    </location>
</feature>
<evidence type="ECO:0000313" key="9">
    <source>
        <dbReference type="EMBL" id="AAK26378.1"/>
    </source>
</evidence>
<evidence type="ECO:0000256" key="4">
    <source>
        <dbReference type="ARBA" id="ARBA00022833"/>
    </source>
</evidence>
<dbReference type="Gene3D" id="3.30.1370.210">
    <property type="match status" value="2"/>
</dbReference>
<evidence type="ECO:0000256" key="2">
    <source>
        <dbReference type="ARBA" id="ARBA00022737"/>
    </source>
</evidence>
<keyword evidence="2" id="KW-0677">Repeat</keyword>
<dbReference type="InterPro" id="IPR000571">
    <property type="entry name" value="Znf_CCCH"/>
</dbReference>
<evidence type="ECO:0000256" key="1">
    <source>
        <dbReference type="ARBA" id="ARBA00022723"/>
    </source>
</evidence>
<proteinExistence type="evidence at transcript level"/>
<dbReference type="PANTHER" id="PTHR12675">
    <property type="entry name" value="MUSCLEBLIND-LIKE PROTEIN"/>
    <property type="match status" value="1"/>
</dbReference>
<keyword evidence="6" id="KW-0175">Coiled coil</keyword>
<evidence type="ECO:0000256" key="5">
    <source>
        <dbReference type="PROSITE-ProRule" id="PRU00723"/>
    </source>
</evidence>
<dbReference type="GO" id="GO:0008270">
    <property type="term" value="F:zinc ion binding"/>
    <property type="evidence" value="ECO:0007669"/>
    <property type="project" value="UniProtKB-KW"/>
</dbReference>
<dbReference type="GO" id="GO:0043484">
    <property type="term" value="P:regulation of RNA splicing"/>
    <property type="evidence" value="ECO:0007669"/>
    <property type="project" value="TreeGrafter"/>
</dbReference>
<feature type="compositionally biased region" description="Polar residues" evidence="7">
    <location>
        <begin position="316"/>
        <end position="325"/>
    </location>
</feature>
<accession>Q9BJ52</accession>
<organism evidence="9">
    <name type="scientific">Heterodera glycines</name>
    <name type="common">Soybean cyst nematode worm</name>
    <dbReference type="NCBI Taxonomy" id="51029"/>
    <lineage>
        <taxon>Eukaryota</taxon>
        <taxon>Metazoa</taxon>
        <taxon>Ecdysozoa</taxon>
        <taxon>Nematoda</taxon>
        <taxon>Chromadorea</taxon>
        <taxon>Rhabditida</taxon>
        <taxon>Tylenchina</taxon>
        <taxon>Tylenchomorpha</taxon>
        <taxon>Tylenchoidea</taxon>
        <taxon>Heteroderidae</taxon>
        <taxon>Heteroderinae</taxon>
        <taxon>Heterodera</taxon>
    </lineage>
</organism>
<dbReference type="PROSITE" id="PS50103">
    <property type="entry name" value="ZF_C3H1"/>
    <property type="match status" value="2"/>
</dbReference>
<dbReference type="PANTHER" id="PTHR12675:SF6">
    <property type="entry name" value="ZINC FINGER CCCH DOMAIN-CONTAINING PROTEIN 10"/>
    <property type="match status" value="1"/>
</dbReference>
<evidence type="ECO:0000256" key="7">
    <source>
        <dbReference type="SAM" id="MobiDB-lite"/>
    </source>
</evidence>
<name>Q9BJ52_HETGL</name>
<feature type="compositionally biased region" description="Basic and acidic residues" evidence="7">
    <location>
        <begin position="1"/>
        <end position="13"/>
    </location>
</feature>
<dbReference type="EMBL" id="AF339887">
    <property type="protein sequence ID" value="AAK26378.1"/>
    <property type="molecule type" value="mRNA"/>
</dbReference>
<feature type="zinc finger region" description="C3H1-type" evidence="5">
    <location>
        <begin position="27"/>
        <end position="54"/>
    </location>
</feature>
<evidence type="ECO:0000256" key="3">
    <source>
        <dbReference type="ARBA" id="ARBA00022771"/>
    </source>
</evidence>
<sequence length="333" mass="37429">MTNERDFSHDDHINNAVGTNGDSKDAAKRKDICRDFLNNICSRGNRCKFYHPEDSVEKNQNSADEPYQFCIDFQNQGCYRENCRYVHAFREDVDRYKRSGDVTLGLARALAALLKGDTINGIPLCKEFQNGHCARGPQCRYWHINRDEERRKRFGGGRNCGGSPSSLAFGAYPAVPPAGAQLSRRRGDEFVSEDFAPPSKRSFAHNQPFATIPGQMAPTSAPTAPSHPSPQLVIELERRNAELTTEVESLKRELNREKERYDDLMSLFRAAQGQPTVQRSVISTPSLVPANLQPNISSLSALQQQHQPQSLQQWSATSTSQQPNWTKFDWGAN</sequence>
<keyword evidence="3 5" id="KW-0863">Zinc-finger</keyword>
<dbReference type="Pfam" id="PF00642">
    <property type="entry name" value="zf-CCCH"/>
    <property type="match status" value="1"/>
</dbReference>
<dbReference type="InterPro" id="IPR036855">
    <property type="entry name" value="Znf_CCCH_sf"/>
</dbReference>
<dbReference type="GO" id="GO:0003723">
    <property type="term" value="F:RNA binding"/>
    <property type="evidence" value="ECO:0007669"/>
    <property type="project" value="TreeGrafter"/>
</dbReference>
<keyword evidence="1 5" id="KW-0479">Metal-binding</keyword>
<feature type="domain" description="C3H1-type" evidence="8">
    <location>
        <begin position="27"/>
        <end position="54"/>
    </location>
</feature>
<feature type="zinc finger region" description="C3H1-type" evidence="5">
    <location>
        <begin position="119"/>
        <end position="146"/>
    </location>
</feature>
<dbReference type="AlphaFoldDB" id="Q9BJ52"/>
<feature type="coiled-coil region" evidence="6">
    <location>
        <begin position="233"/>
        <end position="267"/>
    </location>
</feature>
<feature type="region of interest" description="Disordered" evidence="7">
    <location>
        <begin position="1"/>
        <end position="25"/>
    </location>
</feature>
<feature type="region of interest" description="Disordered" evidence="7">
    <location>
        <begin position="307"/>
        <end position="333"/>
    </location>
</feature>
<keyword evidence="4 5" id="KW-0862">Zinc</keyword>
<evidence type="ECO:0000256" key="6">
    <source>
        <dbReference type="SAM" id="Coils"/>
    </source>
</evidence>
<dbReference type="SMART" id="SM00356">
    <property type="entry name" value="ZnF_C3H1"/>
    <property type="match status" value="3"/>
</dbReference>
<evidence type="ECO:0000259" key="8">
    <source>
        <dbReference type="PROSITE" id="PS50103"/>
    </source>
</evidence>
<reference evidence="9" key="1">
    <citation type="submission" date="2001-01" db="EMBL/GenBank/DDBJ databases">
        <title>Hypothetical protein similar to Caenorhabditis elegans Y53G8AR.a.</title>
        <authorList>
            <person name="Kovaleva E.S."/>
            <person name="Yakovlev A.G."/>
            <person name="Masler E.P."/>
        </authorList>
    </citation>
    <scope>NUCLEOTIDE SEQUENCE</scope>
</reference>
<dbReference type="Pfam" id="PF14608">
    <property type="entry name" value="zf-CCCH_2"/>
    <property type="match status" value="2"/>
</dbReference>
<protein>
    <submittedName>
        <fullName evidence="9">Putative zinc finger protein</fullName>
    </submittedName>
</protein>